<evidence type="ECO:0000259" key="10">
    <source>
        <dbReference type="PROSITE" id="PS50262"/>
    </source>
</evidence>
<evidence type="ECO:0000256" key="5">
    <source>
        <dbReference type="ARBA" id="ARBA00023136"/>
    </source>
</evidence>
<dbReference type="PROSITE" id="PS50262">
    <property type="entry name" value="G_PROTEIN_RECEP_F1_2"/>
    <property type="match status" value="1"/>
</dbReference>
<reference evidence="11 12" key="1">
    <citation type="submission" date="2022-05" db="EMBL/GenBank/DDBJ databases">
        <authorList>
            <consortium name="Genoscope - CEA"/>
            <person name="William W."/>
        </authorList>
    </citation>
    <scope>NUCLEOTIDE SEQUENCE [LARGE SCALE GENOMIC DNA]</scope>
</reference>
<feature type="domain" description="G-protein coupled receptors family 1 profile" evidence="10">
    <location>
        <begin position="59"/>
        <end position="302"/>
    </location>
</feature>
<dbReference type="EMBL" id="CALNXI010000204">
    <property type="protein sequence ID" value="CAH3022071.1"/>
    <property type="molecule type" value="Genomic_DNA"/>
</dbReference>
<organism evidence="11 12">
    <name type="scientific">Porites evermanni</name>
    <dbReference type="NCBI Taxonomy" id="104178"/>
    <lineage>
        <taxon>Eukaryota</taxon>
        <taxon>Metazoa</taxon>
        <taxon>Cnidaria</taxon>
        <taxon>Anthozoa</taxon>
        <taxon>Hexacorallia</taxon>
        <taxon>Scleractinia</taxon>
        <taxon>Fungiina</taxon>
        <taxon>Poritidae</taxon>
        <taxon>Porites</taxon>
    </lineage>
</organism>
<dbReference type="InterPro" id="IPR017452">
    <property type="entry name" value="GPCR_Rhodpsn_7TM"/>
</dbReference>
<feature type="transmembrane region" description="Helical" evidence="9">
    <location>
        <begin position="243"/>
        <end position="267"/>
    </location>
</feature>
<keyword evidence="6 8" id="KW-0675">Receptor</keyword>
<keyword evidence="12" id="KW-1185">Reference proteome</keyword>
<name>A0ABN8LY72_9CNID</name>
<protein>
    <recommendedName>
        <fullName evidence="10">G-protein coupled receptors family 1 profile domain-containing protein</fullName>
    </recommendedName>
</protein>
<keyword evidence="3 9" id="KW-1133">Transmembrane helix</keyword>
<evidence type="ECO:0000313" key="12">
    <source>
        <dbReference type="Proteomes" id="UP001159427"/>
    </source>
</evidence>
<evidence type="ECO:0000256" key="6">
    <source>
        <dbReference type="ARBA" id="ARBA00023170"/>
    </source>
</evidence>
<evidence type="ECO:0000313" key="11">
    <source>
        <dbReference type="EMBL" id="CAH3022071.1"/>
    </source>
</evidence>
<feature type="transmembrane region" description="Helical" evidence="9">
    <location>
        <begin position="191"/>
        <end position="213"/>
    </location>
</feature>
<dbReference type="InterPro" id="IPR000276">
    <property type="entry name" value="GPCR_Rhodpsn"/>
</dbReference>
<keyword evidence="5 9" id="KW-0472">Membrane</keyword>
<comment type="similarity">
    <text evidence="8">Belongs to the G-protein coupled receptor 1 family.</text>
</comment>
<keyword evidence="4 8" id="KW-0297">G-protein coupled receptor</keyword>
<comment type="subcellular location">
    <subcellularLocation>
        <location evidence="1">Membrane</location>
        <topology evidence="1">Multi-pass membrane protein</topology>
    </subcellularLocation>
</comment>
<evidence type="ECO:0000256" key="2">
    <source>
        <dbReference type="ARBA" id="ARBA00022692"/>
    </source>
</evidence>
<dbReference type="Proteomes" id="UP001159427">
    <property type="component" value="Unassembled WGS sequence"/>
</dbReference>
<dbReference type="PANTHER" id="PTHR45695:SF9">
    <property type="entry name" value="LEUCOKININ RECEPTOR"/>
    <property type="match status" value="1"/>
</dbReference>
<dbReference type="PRINTS" id="PR00237">
    <property type="entry name" value="GPCRRHODOPSN"/>
</dbReference>
<dbReference type="Gene3D" id="1.20.1070.10">
    <property type="entry name" value="Rhodopsin 7-helix transmembrane proteins"/>
    <property type="match status" value="1"/>
</dbReference>
<sequence>MSSNLTLTSTTNCSNVPGNVPCLAPPPPESFLSLSSLRNSLNPIFTIVEFTTLSAAFLGNLLIVLTIMSNKKMRSMPHLFLLNVAVADFLFSAFNIAGHATENTLGEVTLKETFCTLYRPIIGVRFAAYAISMFCLAALSVERWYVVCSPISAQFSSADLLRKLKFSSLVLIWIITLAISIPIGFCKVTVTKTFAILLALVLHIIPLTIIITVNTRMVLSLKRNAAFNVSAVNEETREKIRKLLISMILSVIIFWSPYHGFFLYFVFAKPPSSPSAGVKLELAFRAGNVWTYFNPLFNALLYYIFSKEFRGGLASLFLLCSCDRRSEEQNAVNDLARSGQELVRFSTINEAFSNPEVLPARSPEKE</sequence>
<keyword evidence="2 8" id="KW-0812">Transmembrane</keyword>
<gene>
    <name evidence="11" type="ORF">PEVE_00013968</name>
</gene>
<dbReference type="CDD" id="cd00637">
    <property type="entry name" value="7tm_classA_rhodopsin-like"/>
    <property type="match status" value="1"/>
</dbReference>
<dbReference type="PANTHER" id="PTHR45695">
    <property type="entry name" value="LEUCOKININ RECEPTOR-RELATED"/>
    <property type="match status" value="1"/>
</dbReference>
<feature type="transmembrane region" description="Helical" evidence="9">
    <location>
        <begin position="287"/>
        <end position="305"/>
    </location>
</feature>
<evidence type="ECO:0000256" key="1">
    <source>
        <dbReference type="ARBA" id="ARBA00004141"/>
    </source>
</evidence>
<dbReference type="PROSITE" id="PS00237">
    <property type="entry name" value="G_PROTEIN_RECEP_F1_1"/>
    <property type="match status" value="1"/>
</dbReference>
<evidence type="ECO:0000256" key="8">
    <source>
        <dbReference type="RuleBase" id="RU000688"/>
    </source>
</evidence>
<comment type="caution">
    <text evidence="11">The sequence shown here is derived from an EMBL/GenBank/DDBJ whole genome shotgun (WGS) entry which is preliminary data.</text>
</comment>
<evidence type="ECO:0000256" key="9">
    <source>
        <dbReference type="SAM" id="Phobius"/>
    </source>
</evidence>
<keyword evidence="7 8" id="KW-0807">Transducer</keyword>
<dbReference type="SUPFAM" id="SSF81321">
    <property type="entry name" value="Family A G protein-coupled receptor-like"/>
    <property type="match status" value="1"/>
</dbReference>
<feature type="transmembrane region" description="Helical" evidence="9">
    <location>
        <begin position="126"/>
        <end position="145"/>
    </location>
</feature>
<feature type="transmembrane region" description="Helical" evidence="9">
    <location>
        <begin position="44"/>
        <end position="67"/>
    </location>
</feature>
<feature type="transmembrane region" description="Helical" evidence="9">
    <location>
        <begin position="79"/>
        <end position="97"/>
    </location>
</feature>
<feature type="transmembrane region" description="Helical" evidence="9">
    <location>
        <begin position="166"/>
        <end position="185"/>
    </location>
</feature>
<proteinExistence type="inferred from homology"/>
<dbReference type="Pfam" id="PF00001">
    <property type="entry name" value="7tm_1"/>
    <property type="match status" value="1"/>
</dbReference>
<evidence type="ECO:0000256" key="3">
    <source>
        <dbReference type="ARBA" id="ARBA00022989"/>
    </source>
</evidence>
<evidence type="ECO:0000256" key="7">
    <source>
        <dbReference type="ARBA" id="ARBA00023224"/>
    </source>
</evidence>
<evidence type="ECO:0000256" key="4">
    <source>
        <dbReference type="ARBA" id="ARBA00023040"/>
    </source>
</evidence>
<accession>A0ABN8LY72</accession>